<dbReference type="EMBL" id="BK015399">
    <property type="protein sequence ID" value="DAE04957.1"/>
    <property type="molecule type" value="Genomic_DNA"/>
</dbReference>
<comment type="subcellular location">
    <subcellularLocation>
        <location evidence="1">Virion</location>
    </subcellularLocation>
</comment>
<name>A0A8S5PEC3_9VIRU</name>
<dbReference type="Pfam" id="PF02305">
    <property type="entry name" value="Phage_F"/>
    <property type="match status" value="2"/>
</dbReference>
<evidence type="ECO:0000256" key="3">
    <source>
        <dbReference type="ARBA" id="ARBA00022431"/>
    </source>
</evidence>
<reference evidence="6" key="1">
    <citation type="journal article" date="2021" name="Proc. Natl. Acad. Sci. U.S.A.">
        <title>A Catalog of Tens of Thousands of Viruses from Human Metagenomes Reveals Hidden Associations with Chronic Diseases.</title>
        <authorList>
            <person name="Tisza M.J."/>
            <person name="Buck C.B."/>
        </authorList>
    </citation>
    <scope>NUCLEOTIDE SEQUENCE</scope>
    <source>
        <strain evidence="6">CtHN216</strain>
    </source>
</reference>
<sequence length="764" mass="85775">MANVFSMSNERVRDVNRNTFDLSFKYSGTFKFGPLYPVFLKEILPGDSWKIDPTFGFEFMPMVFPVQTQMKANLHFFYVRSRNLWDDKKAFFGALKENLDPPYVDYSVNFDNYAKTGSLGDYLGLPTTTSGSLLKPLELDGIGFFGSAFNPSGTVTTPTTISVKSFSEAFDYVSTKGMLFGSQYDGLVTEGSVMSVLSIATLGGLDGEGIAYDVYKDGLVLNFVLDYDGSQSPWDFTDDSFIFQLVFRKYKGDYKRITFALNDYGSSDYPVGVEIYHTVETVDIAANKAIKYEIRLNSTFLREFDEENIAIALNCLLPTNVGSDWSNPNSCDTIVSGEMESLFVLSTTDFYSANNEVVDIDELNCPFYGSNFDEPESRLKISAEPFRAYESVYNCFYRDARNNPLIIDGQPEYNEWIPTKAGGLDQTIYRLRYRNWEPDFLTTAVQSPQQGVAPLVGITTHGDMRFMDQETGNVYTAKANLAEDGQTVESFTVMTPTMPEGNLLALADMVSSGISINDFRNVNALQVWLETNMRKGMTFKDLIKGHFNVDVRFDELDMPEFIGGVSRNIETHSVTQTSSDVDGSPLGSFAGQASCVGASGDSITHFCDEPGYIIGILSITPVPAYSQLLPKHFIKRNTLDYYSPEFGHVGFVPIKYNEVCPVQAFSIDPSRLYDTFGYQRAWYDYLASTDEIHGLFRTNLKNYLMTRTFDLPPQLSESFLLVDPGQLNDVFASTTENDDKILGQIYYDVSVKRPIPRYGVPRLE</sequence>
<evidence type="ECO:0000256" key="2">
    <source>
        <dbReference type="ARBA" id="ARBA00009963"/>
    </source>
</evidence>
<comment type="similarity">
    <text evidence="2">Belongs to the microviridae F protein family.</text>
</comment>
<evidence type="ECO:0000256" key="1">
    <source>
        <dbReference type="ARBA" id="ARBA00004328"/>
    </source>
</evidence>
<dbReference type="Gene3D" id="2.60.169.10">
    <property type="entry name" value="Microviridae F protein"/>
    <property type="match status" value="2"/>
</dbReference>
<dbReference type="GO" id="GO:0039615">
    <property type="term" value="C:T=1 icosahedral viral capsid"/>
    <property type="evidence" value="ECO:0007669"/>
    <property type="project" value="UniProtKB-KW"/>
</dbReference>
<evidence type="ECO:0000313" key="6">
    <source>
        <dbReference type="EMBL" id="DAE04957.1"/>
    </source>
</evidence>
<dbReference type="InterPro" id="IPR003514">
    <property type="entry name" value="Microviridae_protein_F"/>
</dbReference>
<dbReference type="SUPFAM" id="SSF88645">
    <property type="entry name" value="ssDNA viruses"/>
    <property type="match status" value="2"/>
</dbReference>
<keyword evidence="3" id="KW-1140">T=1 icosahedral capsid protein</keyword>
<dbReference type="InterPro" id="IPR016184">
    <property type="entry name" value="Capsid/spike_ssDNA_virus"/>
</dbReference>
<dbReference type="GO" id="GO:0005198">
    <property type="term" value="F:structural molecule activity"/>
    <property type="evidence" value="ECO:0007669"/>
    <property type="project" value="InterPro"/>
</dbReference>
<keyword evidence="5" id="KW-0946">Virion</keyword>
<evidence type="ECO:0000256" key="4">
    <source>
        <dbReference type="ARBA" id="ARBA00022561"/>
    </source>
</evidence>
<organism evidence="6">
    <name type="scientific">Microviridae sp. ctHN216</name>
    <dbReference type="NCBI Taxonomy" id="2824990"/>
    <lineage>
        <taxon>Viruses</taxon>
        <taxon>Monodnaviria</taxon>
        <taxon>Sangervirae</taxon>
        <taxon>Phixviricota</taxon>
        <taxon>Malgrandaviricetes</taxon>
        <taxon>Petitvirales</taxon>
        <taxon>Microviridae</taxon>
    </lineage>
</organism>
<evidence type="ECO:0000256" key="5">
    <source>
        <dbReference type="ARBA" id="ARBA00022844"/>
    </source>
</evidence>
<protein>
    <submittedName>
        <fullName evidence="6">Major capsid protein</fullName>
    </submittedName>
</protein>
<keyword evidence="4" id="KW-0167">Capsid protein</keyword>
<dbReference type="InterPro" id="IPR037002">
    <property type="entry name" value="Microviridae_protein_F_sf"/>
</dbReference>
<accession>A0A8S5PEC3</accession>
<proteinExistence type="inferred from homology"/>